<dbReference type="EMBL" id="BAAAHP010000013">
    <property type="protein sequence ID" value="GAA0921971.1"/>
    <property type="molecule type" value="Genomic_DNA"/>
</dbReference>
<evidence type="ECO:0000256" key="2">
    <source>
        <dbReference type="ARBA" id="ARBA00022723"/>
    </source>
</evidence>
<dbReference type="PANTHER" id="PTHR42796:SF4">
    <property type="entry name" value="FUMARYLACETOACETATE HYDROLASE DOMAIN-CONTAINING PROTEIN 2A"/>
    <property type="match status" value="1"/>
</dbReference>
<dbReference type="Proteomes" id="UP001499967">
    <property type="component" value="Unassembled WGS sequence"/>
</dbReference>
<sequence>MKLALFDAPEGTARLGVVTTSAQGATVTDVTAALPWPHDPDPVTAGWWRALCRDFPGVRSALEDAAAAGPARPVEEVALRAPVLGPSKIVATASNYGEHVAEMHGVQQRTLGRVESWMMEFDVFLKAPSSIVGPGADVVLPPDVVAAGHEVHHESELVVVIGAGGRDIPEERAMDHVLGFTAGLDITVRSAADRSRRKSYDSFSPLGPWIATTDEIGDGADLDIRLTCGGDVRQSVNTADMLTPVPRIVAYASSVMTLLPGDVLFTGAPPGVGAIRAGEKLEMSISRIGSMTVGVV</sequence>
<dbReference type="Gene3D" id="3.90.850.10">
    <property type="entry name" value="Fumarylacetoacetase-like, C-terminal domain"/>
    <property type="match status" value="1"/>
</dbReference>
<feature type="domain" description="Fumarylacetoacetase-like C-terminal" evidence="3">
    <location>
        <begin position="88"/>
        <end position="295"/>
    </location>
</feature>
<dbReference type="RefSeq" id="WP_343938435.1">
    <property type="nucleotide sequence ID" value="NZ_BAAAHP010000013.1"/>
</dbReference>
<dbReference type="InterPro" id="IPR011234">
    <property type="entry name" value="Fumarylacetoacetase-like_C"/>
</dbReference>
<keyword evidence="2" id="KW-0479">Metal-binding</keyword>
<reference evidence="5" key="1">
    <citation type="journal article" date="2019" name="Int. J. Syst. Evol. Microbiol.">
        <title>The Global Catalogue of Microorganisms (GCM) 10K type strain sequencing project: providing services to taxonomists for standard genome sequencing and annotation.</title>
        <authorList>
            <consortium name="The Broad Institute Genomics Platform"/>
            <consortium name="The Broad Institute Genome Sequencing Center for Infectious Disease"/>
            <person name="Wu L."/>
            <person name="Ma J."/>
        </authorList>
    </citation>
    <scope>NUCLEOTIDE SEQUENCE [LARGE SCALE GENOMIC DNA]</scope>
    <source>
        <strain evidence="5">JCM 11117</strain>
    </source>
</reference>
<keyword evidence="4" id="KW-0378">Hydrolase</keyword>
<keyword evidence="5" id="KW-1185">Reference proteome</keyword>
<evidence type="ECO:0000256" key="1">
    <source>
        <dbReference type="ARBA" id="ARBA00010211"/>
    </source>
</evidence>
<gene>
    <name evidence="4" type="ORF">GCM10009559_05170</name>
</gene>
<evidence type="ECO:0000313" key="5">
    <source>
        <dbReference type="Proteomes" id="UP001499967"/>
    </source>
</evidence>
<dbReference type="Pfam" id="PF01557">
    <property type="entry name" value="FAA_hydrolase"/>
    <property type="match status" value="1"/>
</dbReference>
<organism evidence="4 5">
    <name type="scientific">Pseudonocardia zijingensis</name>
    <dbReference type="NCBI Taxonomy" id="153376"/>
    <lineage>
        <taxon>Bacteria</taxon>
        <taxon>Bacillati</taxon>
        <taxon>Actinomycetota</taxon>
        <taxon>Actinomycetes</taxon>
        <taxon>Pseudonocardiales</taxon>
        <taxon>Pseudonocardiaceae</taxon>
        <taxon>Pseudonocardia</taxon>
    </lineage>
</organism>
<dbReference type="GO" id="GO:0016787">
    <property type="term" value="F:hydrolase activity"/>
    <property type="evidence" value="ECO:0007669"/>
    <property type="project" value="UniProtKB-KW"/>
</dbReference>
<protein>
    <submittedName>
        <fullName evidence="4">Fumarylacetoacetate hydrolase family protein</fullName>
    </submittedName>
</protein>
<comment type="caution">
    <text evidence="4">The sequence shown here is derived from an EMBL/GenBank/DDBJ whole genome shotgun (WGS) entry which is preliminary data.</text>
</comment>
<evidence type="ECO:0000313" key="4">
    <source>
        <dbReference type="EMBL" id="GAA0921971.1"/>
    </source>
</evidence>
<dbReference type="SUPFAM" id="SSF56529">
    <property type="entry name" value="FAH"/>
    <property type="match status" value="1"/>
</dbReference>
<dbReference type="InterPro" id="IPR036663">
    <property type="entry name" value="Fumarylacetoacetase_C_sf"/>
</dbReference>
<accession>A0ABP3ZH07</accession>
<evidence type="ECO:0000259" key="3">
    <source>
        <dbReference type="Pfam" id="PF01557"/>
    </source>
</evidence>
<comment type="similarity">
    <text evidence="1">Belongs to the FAH family.</text>
</comment>
<name>A0ABP3ZH07_9PSEU</name>
<dbReference type="PANTHER" id="PTHR42796">
    <property type="entry name" value="FUMARYLACETOACETATE HYDROLASE DOMAIN-CONTAINING PROTEIN 2A-RELATED"/>
    <property type="match status" value="1"/>
</dbReference>
<dbReference type="InterPro" id="IPR051121">
    <property type="entry name" value="FAH"/>
</dbReference>
<proteinExistence type="inferred from homology"/>